<keyword evidence="2" id="KW-1185">Reference proteome</keyword>
<sequence length="65" mass="7364">MGLYGGEIDYALPFWISTGVLKNLSSLPLYRAYPDVRLLFSLHDFLFFYHPEYGVHDAGDASLPP</sequence>
<proteinExistence type="predicted"/>
<organism evidence="1 2">
    <name type="scientific">Penicillium camemberti (strain FM 013)</name>
    <dbReference type="NCBI Taxonomy" id="1429867"/>
    <lineage>
        <taxon>Eukaryota</taxon>
        <taxon>Fungi</taxon>
        <taxon>Dikarya</taxon>
        <taxon>Ascomycota</taxon>
        <taxon>Pezizomycotina</taxon>
        <taxon>Eurotiomycetes</taxon>
        <taxon>Eurotiomycetidae</taxon>
        <taxon>Eurotiales</taxon>
        <taxon>Aspergillaceae</taxon>
        <taxon>Penicillium</taxon>
    </lineage>
</organism>
<dbReference type="AlphaFoldDB" id="A0A0G4PN77"/>
<dbReference type="Proteomes" id="UP000053732">
    <property type="component" value="Unassembled WGS sequence"/>
</dbReference>
<evidence type="ECO:0000313" key="1">
    <source>
        <dbReference type="EMBL" id="CRL27636.1"/>
    </source>
</evidence>
<reference evidence="1 2" key="1">
    <citation type="journal article" date="2014" name="Nat. Commun.">
        <title>Multiple recent horizontal transfers of a large genomic region in cheese making fungi.</title>
        <authorList>
            <person name="Cheeseman K."/>
            <person name="Ropars J."/>
            <person name="Renault P."/>
            <person name="Dupont J."/>
            <person name="Gouzy J."/>
            <person name="Branca A."/>
            <person name="Abraham A.L."/>
            <person name="Ceppi M."/>
            <person name="Conseiller E."/>
            <person name="Debuchy R."/>
            <person name="Malagnac F."/>
            <person name="Goarin A."/>
            <person name="Silar P."/>
            <person name="Lacoste S."/>
            <person name="Sallet E."/>
            <person name="Bensimon A."/>
            <person name="Giraud T."/>
            <person name="Brygoo Y."/>
        </authorList>
    </citation>
    <scope>NUCLEOTIDE SEQUENCE [LARGE SCALE GENOMIC DNA]</scope>
    <source>
        <strain evidence="2">FM 013</strain>
    </source>
</reference>
<accession>A0A0G4PN77</accession>
<name>A0A0G4PN77_PENC3</name>
<evidence type="ECO:0000313" key="2">
    <source>
        <dbReference type="Proteomes" id="UP000053732"/>
    </source>
</evidence>
<protein>
    <submittedName>
        <fullName evidence="1">Str. FM013</fullName>
    </submittedName>
</protein>
<gene>
    <name evidence="1" type="ORF">PCAMFM013_S023g000094</name>
</gene>
<dbReference type="EMBL" id="HG793156">
    <property type="protein sequence ID" value="CRL27636.1"/>
    <property type="molecule type" value="Genomic_DNA"/>
</dbReference>